<dbReference type="InterPro" id="IPR001602">
    <property type="entry name" value="UPF0047_YjbQ-like"/>
</dbReference>
<dbReference type="OrthoDB" id="10255963at2759"/>
<organism evidence="4 5">
    <name type="scientific">Aspergillus thermomutatus</name>
    <name type="common">Neosartorya pseudofischeri</name>
    <dbReference type="NCBI Taxonomy" id="41047"/>
    <lineage>
        <taxon>Eukaryota</taxon>
        <taxon>Fungi</taxon>
        <taxon>Dikarya</taxon>
        <taxon>Ascomycota</taxon>
        <taxon>Pezizomycotina</taxon>
        <taxon>Eurotiomycetes</taxon>
        <taxon>Eurotiomycetidae</taxon>
        <taxon>Eurotiales</taxon>
        <taxon>Aspergillaceae</taxon>
        <taxon>Aspergillus</taxon>
        <taxon>Aspergillus subgen. Fumigati</taxon>
    </lineage>
</organism>
<dbReference type="Proteomes" id="UP000215305">
    <property type="component" value="Unassembled WGS sequence"/>
</dbReference>
<dbReference type="STRING" id="41047.A0A397GV76"/>
<dbReference type="AlphaFoldDB" id="A0A397GV76"/>
<name>A0A397GV76_ASPTH</name>
<evidence type="ECO:0008006" key="6">
    <source>
        <dbReference type="Google" id="ProtNLM"/>
    </source>
</evidence>
<dbReference type="RefSeq" id="XP_026614042.1">
    <property type="nucleotide sequence ID" value="XM_026761234.1"/>
</dbReference>
<dbReference type="EMBL" id="NKHU02000109">
    <property type="protein sequence ID" value="RHZ54517.1"/>
    <property type="molecule type" value="Genomic_DNA"/>
</dbReference>
<keyword evidence="3" id="KW-0732">Signal</keyword>
<dbReference type="NCBIfam" id="TIGR00149">
    <property type="entry name" value="TIGR00149_YjbQ"/>
    <property type="match status" value="1"/>
</dbReference>
<evidence type="ECO:0000256" key="2">
    <source>
        <dbReference type="SAM" id="MobiDB-lite"/>
    </source>
</evidence>
<dbReference type="SUPFAM" id="SSF111038">
    <property type="entry name" value="YjbQ-like"/>
    <property type="match status" value="1"/>
</dbReference>
<feature type="signal peptide" evidence="3">
    <location>
        <begin position="1"/>
        <end position="20"/>
    </location>
</feature>
<dbReference type="VEuPathDB" id="FungiDB:CDV56_107615"/>
<feature type="chain" id="PRO_5017272657" description="Secondary thiamine-phosphate synthase enzyme" evidence="3">
    <location>
        <begin position="21"/>
        <end position="490"/>
    </location>
</feature>
<dbReference type="GeneID" id="38129589"/>
<evidence type="ECO:0000256" key="1">
    <source>
        <dbReference type="ARBA" id="ARBA00005534"/>
    </source>
</evidence>
<feature type="compositionally biased region" description="Polar residues" evidence="2">
    <location>
        <begin position="312"/>
        <end position="337"/>
    </location>
</feature>
<evidence type="ECO:0000313" key="4">
    <source>
        <dbReference type="EMBL" id="RHZ54517.1"/>
    </source>
</evidence>
<dbReference type="PROSITE" id="PS01314">
    <property type="entry name" value="UPF0047"/>
    <property type="match status" value="1"/>
</dbReference>
<evidence type="ECO:0000256" key="3">
    <source>
        <dbReference type="SAM" id="SignalP"/>
    </source>
</evidence>
<accession>A0A397GV76</accession>
<dbReference type="PANTHER" id="PTHR30615">
    <property type="entry name" value="UNCHARACTERIZED PROTEIN YJBQ-RELATED"/>
    <property type="match status" value="1"/>
</dbReference>
<sequence>MWSKLHFISLAALTARLAAAVTQITDNEMSNLLNQGGIELADRYAPLWFFGQAQNQPPCYPTWAFGGSPASPDIYDDAHKTPAAPQCQYPNVGCKCRNPGVGIGNRGPAFPIYFTYKRCSDTEVRVVYNLFYEKDGAEVIGIETGHDYDWERVIIIHSRDASNMWAPSRALLSAHSGYHDLAWADIQNTLTTDEITAGDAKNPNGVQNNDHPKVYVAWSKHAHFDDRNTGWNDPISQSTDNAFRSDDWWYYVDKSYYILSDDTTVAGKALGSANWGDASSNPPSVHASQLDSQDPSIIEFLAIKHNLPPISPSFQATPQQHPTNRNPPTNSINHQLQPQPPTSPTKMSWFQKTFTLPPRSRGSYLITDEVLSQLPELRTYKVGMLNLFVQHTSCALSLNENWDEDVRADMSDALDRIAPADRKGNLYRHSAEGEDDMPAHIKSALVGASVNIPISNGRLATGTWQGIWYLEFRTSRHTRKVVATIQGEKA</sequence>
<keyword evidence="5" id="KW-1185">Reference proteome</keyword>
<feature type="region of interest" description="Disordered" evidence="2">
    <location>
        <begin position="311"/>
        <end position="345"/>
    </location>
</feature>
<reference evidence="4" key="1">
    <citation type="submission" date="2018-08" db="EMBL/GenBank/DDBJ databases">
        <title>Draft genome sequence of azole-resistant Aspergillus thermomutatus (Neosartorya pseudofischeri) strain HMR AF 39, isolated from a human nasal aspirate.</title>
        <authorList>
            <person name="Parent-Michaud M."/>
            <person name="Dufresne P.J."/>
            <person name="Fournier E."/>
            <person name="Martineau C."/>
            <person name="Moreira S."/>
            <person name="Perkins V."/>
            <person name="De Repentigny L."/>
            <person name="Dufresne S.F."/>
        </authorList>
    </citation>
    <scope>NUCLEOTIDE SEQUENCE [LARGE SCALE GENOMIC DNA]</scope>
    <source>
        <strain evidence="4">HMR AF 39</strain>
    </source>
</reference>
<evidence type="ECO:0000313" key="5">
    <source>
        <dbReference type="Proteomes" id="UP000215305"/>
    </source>
</evidence>
<dbReference type="PANTHER" id="PTHR30615:SF8">
    <property type="entry name" value="UPF0047 PROTEIN C4A8.02C"/>
    <property type="match status" value="1"/>
</dbReference>
<dbReference type="Pfam" id="PF01894">
    <property type="entry name" value="YjbQ"/>
    <property type="match status" value="1"/>
</dbReference>
<gene>
    <name evidence="4" type="ORF">CDV56_107615</name>
</gene>
<comment type="caution">
    <text evidence="4">The sequence shown here is derived from an EMBL/GenBank/DDBJ whole genome shotgun (WGS) entry which is preliminary data.</text>
</comment>
<dbReference type="Gene3D" id="2.60.120.460">
    <property type="entry name" value="YjbQ-like"/>
    <property type="match status" value="1"/>
</dbReference>
<proteinExistence type="inferred from homology"/>
<comment type="similarity">
    <text evidence="1">Belongs to the UPF0047 family.</text>
</comment>
<dbReference type="InterPro" id="IPR035917">
    <property type="entry name" value="YjbQ-like_sf"/>
</dbReference>
<protein>
    <recommendedName>
        <fullName evidence="6">Secondary thiamine-phosphate synthase enzyme</fullName>
    </recommendedName>
</protein>